<keyword evidence="2" id="KW-1185">Reference proteome</keyword>
<dbReference type="EMBL" id="CP031387">
    <property type="protein sequence ID" value="QPG99517.1"/>
    <property type="molecule type" value="Genomic_DNA"/>
</dbReference>
<protein>
    <submittedName>
        <fullName evidence="1">Uncharacterized protein</fullName>
    </submittedName>
</protein>
<accession>A0A7S9PVF7</accession>
<name>A0A7S9PVF7_EPIFF</name>
<organism evidence="1 2">
    <name type="scientific">Epichloe festucae (strain Fl1)</name>
    <dbReference type="NCBI Taxonomy" id="877507"/>
    <lineage>
        <taxon>Eukaryota</taxon>
        <taxon>Fungi</taxon>
        <taxon>Dikarya</taxon>
        <taxon>Ascomycota</taxon>
        <taxon>Pezizomycotina</taxon>
        <taxon>Sordariomycetes</taxon>
        <taxon>Hypocreomycetidae</taxon>
        <taxon>Hypocreales</taxon>
        <taxon>Clavicipitaceae</taxon>
        <taxon>Epichloe</taxon>
    </lineage>
</organism>
<gene>
    <name evidence="1" type="ORF">C2857_001973</name>
</gene>
<evidence type="ECO:0000313" key="1">
    <source>
        <dbReference type="EMBL" id="QPG99517.1"/>
    </source>
</evidence>
<evidence type="ECO:0000313" key="2">
    <source>
        <dbReference type="Proteomes" id="UP000594364"/>
    </source>
</evidence>
<proteinExistence type="predicted"/>
<sequence length="103" mass="10613">MEVMVVDNGFPFQEEDKDGFEALGAGHWALGSATSPLCRLAYTHCICPSCSTSGVGGSGAQPGAPGAVGGDLKMLLSVPLSCAASCVLRLSTAVSLFFRDEMR</sequence>
<dbReference type="AlphaFoldDB" id="A0A7S9PVF7"/>
<dbReference type="Proteomes" id="UP000594364">
    <property type="component" value="Chromosome 3"/>
</dbReference>
<reference evidence="1 2" key="1">
    <citation type="journal article" date="2018" name="PLoS Genet.">
        <title>Repeat elements organise 3D genome structure and mediate transcription in the filamentous fungus Epichloe festucae.</title>
        <authorList>
            <person name="Winter D.J."/>
            <person name="Ganley A.R.D."/>
            <person name="Young C.A."/>
            <person name="Liachko I."/>
            <person name="Schardl C.L."/>
            <person name="Dupont P.Y."/>
            <person name="Berry D."/>
            <person name="Ram A."/>
            <person name="Scott B."/>
            <person name="Cox M.P."/>
        </authorList>
    </citation>
    <scope>NUCLEOTIDE SEQUENCE [LARGE SCALE GENOMIC DNA]</scope>
    <source>
        <strain evidence="1 2">Fl1</strain>
    </source>
</reference>